<organism evidence="2 3">
    <name type="scientific">Psychrobacter coccoides</name>
    <dbReference type="NCBI Taxonomy" id="2818440"/>
    <lineage>
        <taxon>Bacteria</taxon>
        <taxon>Pseudomonadati</taxon>
        <taxon>Pseudomonadota</taxon>
        <taxon>Gammaproteobacteria</taxon>
        <taxon>Moraxellales</taxon>
        <taxon>Moraxellaceae</taxon>
        <taxon>Psychrobacter</taxon>
    </lineage>
</organism>
<dbReference type="RefSeq" id="WP_207991225.1">
    <property type="nucleotide sequence ID" value="NZ_JAGBKM010000012.1"/>
</dbReference>
<reference evidence="2 3" key="1">
    <citation type="submission" date="2021-03" db="EMBL/GenBank/DDBJ databases">
        <authorList>
            <person name="Shang D.-D."/>
            <person name="Du Z.-J."/>
            <person name="Chen G.-J."/>
        </authorList>
    </citation>
    <scope>NUCLEOTIDE SEQUENCE [LARGE SCALE GENOMIC DNA]</scope>
    <source>
        <strain evidence="2 3">F1192</strain>
    </source>
</reference>
<dbReference type="InterPro" id="IPR002654">
    <property type="entry name" value="Glyco_trans_25"/>
</dbReference>
<evidence type="ECO:0000313" key="2">
    <source>
        <dbReference type="EMBL" id="MBO1531095.1"/>
    </source>
</evidence>
<keyword evidence="3" id="KW-1185">Reference proteome</keyword>
<evidence type="ECO:0000313" key="3">
    <source>
        <dbReference type="Proteomes" id="UP000664554"/>
    </source>
</evidence>
<sequence length="276" mass="32502">MINIFYINLDGRVDRQHNIIEQMFDLGLVAQRLPASVGKDLTIQEKSFVEYDKFLCLMKRPITDGEIGCALSHRRIWQYILDNDLDYALIMEDDVIIDKRLVNVIRDEQNYQSFDFINLSTTTPYSYDNQVARSFINQGINTRPQCSKLLNKWKMLEWRNKWRIYKLKPISNELVICECDPAPALGSGYIISKKAAFEFLQSSNHLFYPIDYVWRFATGELKQGFMSIPLIVQTQLDSDIFGREKESKLGVRQSIHRLFLKRARRHRIRDVKKMYG</sequence>
<accession>A0ABS3NNW5</accession>
<gene>
    <name evidence="2" type="ORF">J3492_07680</name>
</gene>
<comment type="caution">
    <text evidence="2">The sequence shown here is derived from an EMBL/GenBank/DDBJ whole genome shotgun (WGS) entry which is preliminary data.</text>
</comment>
<dbReference type="CDD" id="cd06532">
    <property type="entry name" value="Glyco_transf_25"/>
    <property type="match status" value="1"/>
</dbReference>
<evidence type="ECO:0000259" key="1">
    <source>
        <dbReference type="Pfam" id="PF01755"/>
    </source>
</evidence>
<protein>
    <submittedName>
        <fullName evidence="2">Glycosyltransferase family 25 protein</fullName>
    </submittedName>
</protein>
<name>A0ABS3NNW5_9GAMM</name>
<dbReference type="Pfam" id="PF01755">
    <property type="entry name" value="Glyco_transf_25"/>
    <property type="match status" value="1"/>
</dbReference>
<feature type="domain" description="Glycosyl transferase family 25" evidence="1">
    <location>
        <begin position="1"/>
        <end position="214"/>
    </location>
</feature>
<dbReference type="EMBL" id="JAGBKM010000012">
    <property type="protein sequence ID" value="MBO1531095.1"/>
    <property type="molecule type" value="Genomic_DNA"/>
</dbReference>
<proteinExistence type="predicted"/>
<dbReference type="Proteomes" id="UP000664554">
    <property type="component" value="Unassembled WGS sequence"/>
</dbReference>